<evidence type="ECO:0000313" key="3">
    <source>
        <dbReference type="Proteomes" id="UP001372338"/>
    </source>
</evidence>
<comment type="caution">
    <text evidence="2">The sequence shown here is derived from an EMBL/GenBank/DDBJ whole genome shotgun (WGS) entry which is preliminary data.</text>
</comment>
<evidence type="ECO:0000313" key="2">
    <source>
        <dbReference type="EMBL" id="KAK7261800.1"/>
    </source>
</evidence>
<dbReference type="AlphaFoldDB" id="A0AAN9ESJ1"/>
<accession>A0AAN9ESJ1</accession>
<sequence length="143" mass="14029">MRLTESRGAVQVEADASVVAPGAVLVEASALGRDPVCAGDVGACASGAREEGEIAPDASVAGARVVPGAFLVSAGGTFDSGASRPGATGPGASGAGAFETGAGASGAGARASRADARGEKYPSVWDRFDITKLRNAGEKLKFY</sequence>
<name>A0AAN9ESJ1_CROPI</name>
<dbReference type="Proteomes" id="UP001372338">
    <property type="component" value="Unassembled WGS sequence"/>
</dbReference>
<feature type="compositionally biased region" description="Low complexity" evidence="1">
    <location>
        <begin position="95"/>
        <end position="111"/>
    </location>
</feature>
<proteinExistence type="predicted"/>
<organism evidence="2 3">
    <name type="scientific">Crotalaria pallida</name>
    <name type="common">Smooth rattlebox</name>
    <name type="synonym">Crotalaria striata</name>
    <dbReference type="NCBI Taxonomy" id="3830"/>
    <lineage>
        <taxon>Eukaryota</taxon>
        <taxon>Viridiplantae</taxon>
        <taxon>Streptophyta</taxon>
        <taxon>Embryophyta</taxon>
        <taxon>Tracheophyta</taxon>
        <taxon>Spermatophyta</taxon>
        <taxon>Magnoliopsida</taxon>
        <taxon>eudicotyledons</taxon>
        <taxon>Gunneridae</taxon>
        <taxon>Pentapetalae</taxon>
        <taxon>rosids</taxon>
        <taxon>fabids</taxon>
        <taxon>Fabales</taxon>
        <taxon>Fabaceae</taxon>
        <taxon>Papilionoideae</taxon>
        <taxon>50 kb inversion clade</taxon>
        <taxon>genistoids sensu lato</taxon>
        <taxon>core genistoids</taxon>
        <taxon>Crotalarieae</taxon>
        <taxon>Crotalaria</taxon>
    </lineage>
</organism>
<keyword evidence="3" id="KW-1185">Reference proteome</keyword>
<gene>
    <name evidence="2" type="ORF">RIF29_28120</name>
</gene>
<feature type="region of interest" description="Disordered" evidence="1">
    <location>
        <begin position="78"/>
        <end position="116"/>
    </location>
</feature>
<dbReference type="EMBL" id="JAYWIO010000005">
    <property type="protein sequence ID" value="KAK7261800.1"/>
    <property type="molecule type" value="Genomic_DNA"/>
</dbReference>
<protein>
    <submittedName>
        <fullName evidence="2">Uncharacterized protein</fullName>
    </submittedName>
</protein>
<evidence type="ECO:0000256" key="1">
    <source>
        <dbReference type="SAM" id="MobiDB-lite"/>
    </source>
</evidence>
<reference evidence="2 3" key="1">
    <citation type="submission" date="2024-01" db="EMBL/GenBank/DDBJ databases">
        <title>The genomes of 5 underutilized Papilionoideae crops provide insights into root nodulation and disease resistanc.</title>
        <authorList>
            <person name="Yuan L."/>
        </authorList>
    </citation>
    <scope>NUCLEOTIDE SEQUENCE [LARGE SCALE GENOMIC DNA]</scope>
    <source>
        <strain evidence="2">ZHUSHIDOU_FW_LH</strain>
        <tissue evidence="2">Leaf</tissue>
    </source>
</reference>